<feature type="domain" description="FHA" evidence="2">
    <location>
        <begin position="194"/>
        <end position="257"/>
    </location>
</feature>
<feature type="compositionally biased region" description="Basic and acidic residues" evidence="1">
    <location>
        <begin position="77"/>
        <end position="113"/>
    </location>
</feature>
<dbReference type="Proteomes" id="UP001142055">
    <property type="component" value="Chromosome 1"/>
</dbReference>
<dbReference type="Pfam" id="PF00498">
    <property type="entry name" value="FHA"/>
    <property type="match status" value="1"/>
</dbReference>
<sequence>MSRYDRDSRDHRFKHRHSEERYSLQELKHRARKEVGHSRRDRDDHHYYSRQRDDRDHHHQRRTFDQRSHSRSRSPKRKENVRDKEREQSKDVHRNRQERNNRQHRNDSKEHRNNFIPKPNENSQEEPKPEVNVEIKPNFELTGNLAKDTNMFNGVLVKYNEPGEAKIPKKRWRFYPFKGDTPLDYIPLHRQSAYMFGRDRRVVDVPIDHPSCSKQHAVVQFRSIEIEREDGTKARATRPYIIDLESGNGTFVNNKPIEARRYVELFERDVVKFGLSTRDYVLLHEQSQGDTIEDDIE</sequence>
<dbReference type="InterPro" id="IPR000253">
    <property type="entry name" value="FHA_dom"/>
</dbReference>
<evidence type="ECO:0000259" key="2">
    <source>
        <dbReference type="PROSITE" id="PS50006"/>
    </source>
</evidence>
<dbReference type="EMBL" id="JAPWDV010000001">
    <property type="protein sequence ID" value="KAJ6223452.1"/>
    <property type="molecule type" value="Genomic_DNA"/>
</dbReference>
<keyword evidence="4" id="KW-1185">Reference proteome</keyword>
<evidence type="ECO:0000313" key="4">
    <source>
        <dbReference type="Proteomes" id="UP001142055"/>
    </source>
</evidence>
<dbReference type="PROSITE" id="PS50006">
    <property type="entry name" value="FHA_DOMAIN"/>
    <property type="match status" value="1"/>
</dbReference>
<gene>
    <name evidence="3" type="ORF">RDWZM_001997</name>
</gene>
<organism evidence="3 4">
    <name type="scientific">Blomia tropicalis</name>
    <name type="common">Mite</name>
    <dbReference type="NCBI Taxonomy" id="40697"/>
    <lineage>
        <taxon>Eukaryota</taxon>
        <taxon>Metazoa</taxon>
        <taxon>Ecdysozoa</taxon>
        <taxon>Arthropoda</taxon>
        <taxon>Chelicerata</taxon>
        <taxon>Arachnida</taxon>
        <taxon>Acari</taxon>
        <taxon>Acariformes</taxon>
        <taxon>Sarcoptiformes</taxon>
        <taxon>Astigmata</taxon>
        <taxon>Glycyphagoidea</taxon>
        <taxon>Echimyopodidae</taxon>
        <taxon>Blomia</taxon>
    </lineage>
</organism>
<dbReference type="SMART" id="SM00240">
    <property type="entry name" value="FHA"/>
    <property type="match status" value="1"/>
</dbReference>
<feature type="region of interest" description="Disordered" evidence="1">
    <location>
        <begin position="1"/>
        <end position="130"/>
    </location>
</feature>
<dbReference type="InterPro" id="IPR050923">
    <property type="entry name" value="Cell_Proc_Reg/RNA_Proc"/>
</dbReference>
<feature type="compositionally biased region" description="Basic and acidic residues" evidence="1">
    <location>
        <begin position="17"/>
        <end position="68"/>
    </location>
</feature>
<evidence type="ECO:0000313" key="3">
    <source>
        <dbReference type="EMBL" id="KAJ6223452.1"/>
    </source>
</evidence>
<dbReference type="OrthoDB" id="444265at2759"/>
<dbReference type="AlphaFoldDB" id="A0A9Q0MF88"/>
<reference evidence="3" key="1">
    <citation type="submission" date="2022-12" db="EMBL/GenBank/DDBJ databases">
        <title>Genome assemblies of Blomia tropicalis.</title>
        <authorList>
            <person name="Cui Y."/>
        </authorList>
    </citation>
    <scope>NUCLEOTIDE SEQUENCE</scope>
    <source>
        <tissue evidence="3">Adult mites</tissue>
    </source>
</reference>
<comment type="caution">
    <text evidence="3">The sequence shown here is derived from an EMBL/GenBank/DDBJ whole genome shotgun (WGS) entry which is preliminary data.</text>
</comment>
<dbReference type="Gene3D" id="2.60.200.20">
    <property type="match status" value="1"/>
</dbReference>
<dbReference type="SUPFAM" id="SSF49879">
    <property type="entry name" value="SMAD/FHA domain"/>
    <property type="match status" value="1"/>
</dbReference>
<evidence type="ECO:0000256" key="1">
    <source>
        <dbReference type="SAM" id="MobiDB-lite"/>
    </source>
</evidence>
<proteinExistence type="predicted"/>
<dbReference type="PANTHER" id="PTHR23308">
    <property type="entry name" value="NUCLEAR INHIBITOR OF PROTEIN PHOSPHATASE-1"/>
    <property type="match status" value="1"/>
</dbReference>
<dbReference type="InterPro" id="IPR008984">
    <property type="entry name" value="SMAD_FHA_dom_sf"/>
</dbReference>
<protein>
    <recommendedName>
        <fullName evidence="2">FHA domain-containing protein</fullName>
    </recommendedName>
</protein>
<name>A0A9Q0MF88_BLOTA</name>
<accession>A0A9Q0MF88</accession>
<dbReference type="OMA" id="WQKSCWL"/>
<feature type="compositionally biased region" description="Basic and acidic residues" evidence="1">
    <location>
        <begin position="1"/>
        <end position="10"/>
    </location>
</feature>